<dbReference type="GO" id="GO:0006335">
    <property type="term" value="P:DNA replication-dependent chromatin assembly"/>
    <property type="evidence" value="ECO:0007669"/>
    <property type="project" value="TreeGrafter"/>
</dbReference>
<gene>
    <name evidence="12" type="ORF">PENARI_c008G03084</name>
</gene>
<name>A0A1F5LJC1_PENAI</name>
<feature type="compositionally biased region" description="Acidic residues" evidence="11">
    <location>
        <begin position="219"/>
        <end position="261"/>
    </location>
</feature>
<evidence type="ECO:0000256" key="6">
    <source>
        <dbReference type="ARBA" id="ARBA00023015"/>
    </source>
</evidence>
<dbReference type="InterPro" id="IPR017282">
    <property type="entry name" value="Hist_deposition_Asf1"/>
</dbReference>
<dbReference type="EMBL" id="LXJU01000008">
    <property type="protein sequence ID" value="OGE53312.1"/>
    <property type="molecule type" value="Genomic_DNA"/>
</dbReference>
<evidence type="ECO:0000256" key="8">
    <source>
        <dbReference type="ARBA" id="ARBA00023186"/>
    </source>
</evidence>
<comment type="subunit">
    <text evidence="4">Interacts with histone H3 and histone H4.</text>
</comment>
<accession>A0A1F5LJC1</accession>
<sequence length="278" mass="30814">MSVVSLLGVKILNNPAAFTDSYRFEITFECLEQLQKDLEWKLTYVGSATSSEYDQELDSLLVGPIPVGVNKFIFEADAPDVNRIPSSEMLGVTVILLTCSYDGREFVRVGYYVNNEYDNEELATDPPSKPIIERIRRNVLAEKPRVTRFAIKWDTEDSAPAEYPPDQPEADGQADDSGTYGAEERELEAALLKELEESNKPAEGEDHEMEGADAPAGKEDEEEEASDAESEDLEAESDDDEDDLDEEEGGDGDEDVEMGDDSEQKAAHPAHQPEVMAH</sequence>
<dbReference type="OrthoDB" id="29755at2759"/>
<dbReference type="Proteomes" id="UP000177622">
    <property type="component" value="Unassembled WGS sequence"/>
</dbReference>
<reference evidence="12 13" key="1">
    <citation type="journal article" date="2016" name="Sci. Rep.">
        <title>Penicillium arizonense, a new, genome sequenced fungal species, reveals a high chemical diversity in secreted metabolites.</title>
        <authorList>
            <person name="Grijseels S."/>
            <person name="Nielsen J.C."/>
            <person name="Randelovic M."/>
            <person name="Nielsen J."/>
            <person name="Nielsen K.F."/>
            <person name="Workman M."/>
            <person name="Frisvad J.C."/>
        </authorList>
    </citation>
    <scope>NUCLEOTIDE SEQUENCE [LARGE SCALE GENOMIC DNA]</scope>
    <source>
        <strain evidence="12 13">CBS 141311</strain>
    </source>
</reference>
<comment type="subcellular location">
    <subcellularLocation>
        <location evidence="2 10">Nucleus</location>
    </subcellularLocation>
</comment>
<dbReference type="RefSeq" id="XP_022488751.1">
    <property type="nucleotide sequence ID" value="XM_022631373.1"/>
</dbReference>
<dbReference type="GeneID" id="34576107"/>
<keyword evidence="7" id="KW-0804">Transcription</keyword>
<dbReference type="GO" id="GO:0006334">
    <property type="term" value="P:nucleosome assembly"/>
    <property type="evidence" value="ECO:0007669"/>
    <property type="project" value="InterPro"/>
</dbReference>
<dbReference type="Pfam" id="PF04729">
    <property type="entry name" value="ASF1_hist_chap"/>
    <property type="match status" value="1"/>
</dbReference>
<keyword evidence="8" id="KW-0143">Chaperone</keyword>
<evidence type="ECO:0000256" key="7">
    <source>
        <dbReference type="ARBA" id="ARBA00023163"/>
    </source>
</evidence>
<keyword evidence="13" id="KW-1185">Reference proteome</keyword>
<evidence type="ECO:0000256" key="5">
    <source>
        <dbReference type="ARBA" id="ARBA00022853"/>
    </source>
</evidence>
<evidence type="ECO:0000313" key="12">
    <source>
        <dbReference type="EMBL" id="OGE53312.1"/>
    </source>
</evidence>
<dbReference type="AlphaFoldDB" id="A0A1F5LJC1"/>
<dbReference type="PANTHER" id="PTHR12040:SF0">
    <property type="entry name" value="HISTONE CHAPERONE ASF1"/>
    <property type="match status" value="1"/>
</dbReference>
<dbReference type="Gene3D" id="2.60.40.1490">
    <property type="entry name" value="Histone chaperone ASF1-like"/>
    <property type="match status" value="1"/>
</dbReference>
<dbReference type="PANTHER" id="PTHR12040">
    <property type="entry name" value="ANTI-SILENCING PROTEIN 1"/>
    <property type="match status" value="1"/>
</dbReference>
<feature type="region of interest" description="Disordered" evidence="11">
    <location>
        <begin position="151"/>
        <end position="278"/>
    </location>
</feature>
<protein>
    <recommendedName>
        <fullName evidence="10">Histone chaperone</fullName>
    </recommendedName>
</protein>
<evidence type="ECO:0000256" key="4">
    <source>
        <dbReference type="ARBA" id="ARBA00011705"/>
    </source>
</evidence>
<keyword evidence="6" id="KW-0805">Transcription regulation</keyword>
<evidence type="ECO:0000256" key="10">
    <source>
        <dbReference type="PIRNR" id="PIRNR037759"/>
    </source>
</evidence>
<dbReference type="FunFam" id="2.60.40.1490:FF:000001">
    <property type="entry name" value="Histone chaperone ASF1"/>
    <property type="match status" value="1"/>
</dbReference>
<dbReference type="InterPro" id="IPR006818">
    <property type="entry name" value="ASF1-like"/>
</dbReference>
<evidence type="ECO:0000313" key="13">
    <source>
        <dbReference type="Proteomes" id="UP000177622"/>
    </source>
</evidence>
<dbReference type="STRING" id="1835702.A0A1F5LJC1"/>
<dbReference type="GO" id="GO:0042393">
    <property type="term" value="F:histone binding"/>
    <property type="evidence" value="ECO:0007669"/>
    <property type="project" value="InterPro"/>
</dbReference>
<evidence type="ECO:0000256" key="2">
    <source>
        <dbReference type="ARBA" id="ARBA00004123"/>
    </source>
</evidence>
<keyword evidence="5" id="KW-0156">Chromatin regulator</keyword>
<feature type="compositionally biased region" description="Basic and acidic residues" evidence="11">
    <location>
        <begin position="182"/>
        <end position="204"/>
    </location>
</feature>
<dbReference type="PIRSF" id="PIRSF037759">
    <property type="entry name" value="Histone_Asf1"/>
    <property type="match status" value="1"/>
</dbReference>
<evidence type="ECO:0000256" key="9">
    <source>
        <dbReference type="ARBA" id="ARBA00023242"/>
    </source>
</evidence>
<dbReference type="GO" id="GO:0005634">
    <property type="term" value="C:nucleus"/>
    <property type="evidence" value="ECO:0007669"/>
    <property type="project" value="UniProtKB-SubCell"/>
</dbReference>
<proteinExistence type="inferred from homology"/>
<comment type="caution">
    <text evidence="12">The sequence shown here is derived from an EMBL/GenBank/DDBJ whole genome shotgun (WGS) entry which is preliminary data.</text>
</comment>
<comment type="similarity">
    <text evidence="3 10">Belongs to the ASF1 family.</text>
</comment>
<dbReference type="InterPro" id="IPR036747">
    <property type="entry name" value="ASF1-like_sf"/>
</dbReference>
<keyword evidence="9" id="KW-0539">Nucleus</keyword>
<evidence type="ECO:0000256" key="1">
    <source>
        <dbReference type="ARBA" id="ARBA00003961"/>
    </source>
</evidence>
<organism evidence="12 13">
    <name type="scientific">Penicillium arizonense</name>
    <dbReference type="NCBI Taxonomy" id="1835702"/>
    <lineage>
        <taxon>Eukaryota</taxon>
        <taxon>Fungi</taxon>
        <taxon>Dikarya</taxon>
        <taxon>Ascomycota</taxon>
        <taxon>Pezizomycotina</taxon>
        <taxon>Eurotiomycetes</taxon>
        <taxon>Eurotiomycetidae</taxon>
        <taxon>Eurotiales</taxon>
        <taxon>Aspergillaceae</taxon>
        <taxon>Penicillium</taxon>
    </lineage>
</organism>
<evidence type="ECO:0000256" key="11">
    <source>
        <dbReference type="SAM" id="MobiDB-lite"/>
    </source>
</evidence>
<comment type="function">
    <text evidence="1 10">Histone chaperone that facilitates histone deposition and histone exchange and removal during nucleosome assembly and disassembly.</text>
</comment>
<evidence type="ECO:0000256" key="3">
    <source>
        <dbReference type="ARBA" id="ARBA00006051"/>
    </source>
</evidence>
<dbReference type="GO" id="GO:0006337">
    <property type="term" value="P:nucleosome disassembly"/>
    <property type="evidence" value="ECO:0007669"/>
    <property type="project" value="InterPro"/>
</dbReference>
<dbReference type="SUPFAM" id="SSF101546">
    <property type="entry name" value="ASF1-like"/>
    <property type="match status" value="1"/>
</dbReference>
<dbReference type="GO" id="GO:0000785">
    <property type="term" value="C:chromatin"/>
    <property type="evidence" value="ECO:0007669"/>
    <property type="project" value="TreeGrafter"/>
</dbReference>